<feature type="transmembrane region" description="Helical" evidence="9">
    <location>
        <begin position="589"/>
        <end position="613"/>
    </location>
</feature>
<dbReference type="PANTHER" id="PTHR43394">
    <property type="entry name" value="ATP-DEPENDENT PERMEASE MDL1, MITOCHONDRIAL"/>
    <property type="match status" value="1"/>
</dbReference>
<evidence type="ECO:0000256" key="7">
    <source>
        <dbReference type="ARBA" id="ARBA00022989"/>
    </source>
</evidence>
<protein>
    <submittedName>
        <fullName evidence="12">Uncharacterized protein</fullName>
    </submittedName>
</protein>
<evidence type="ECO:0000256" key="5">
    <source>
        <dbReference type="ARBA" id="ARBA00022741"/>
    </source>
</evidence>
<feature type="non-terminal residue" evidence="12">
    <location>
        <position position="1635"/>
    </location>
</feature>
<sequence>LPLYKPLLERFRQLLSVIGSSHTATTMKCTIGIMHLLGMAIPLSNTQTDDTQLLTIVSNIIDEHIEKLAPIAGPDTFVRLLTLGGMFPIQMKRWIPHTFLNWSLNLNRILWFDIYLILTSAKRHFRPLNDLFDLAVIRCNNELDQNNILVDHDTLYMTCALYRYSKIKLKLRLNRRLHMCLDNFDPHEISLLFHHVNPDTCNDWELLAYIHQKLKDISLSSEEYESDFWPMLNVLTEHINKNIDYYTSESAGADFIMHLRAEIERKKSHANETWFIRDQYLAILTFYLKYALSGTAIPRNIMINADRMISQASLKDTGTLLAGYYNAALLATSDAANITFQRQIKQLHEIIVQHKMEHLSNLSIYPFSHLVNFLSHITSSRYNIDTPLLEPFFERLNSFDNQTLLSLRDVNNLSLLFSHTTRFYTTLLDSMCSTLIDTQATSLRLIATFFRCLYKINYKPEQINDLCSLSRHLYENEDEIRPIDMLWLAMTSTGLLNQLDEKLLNDIFSLSFLGSVDHLSLKKNSIQLGQPLFRLNQIVCIDHPQLNIPWFNDRFGLEIALPDEDTEHTGKDQVVGILQLFRFANRIDVVLMVITICLAVLHVICMLTNLIIFGRLTGIFAIESFGNNCSDQHSASIALINNNNIYTQGIDLNIWNNALLHKLSDNIDAVLLSTLPTSISSFQEEVMHMVHWLFITAGVQFLASSTAYFIWVITVKRQISRMSISLFRSLVQRNITYIDTKPTGQLNTKLFENIAKIDKGIGYEFLTLVAMIFIIIGALVASFIINWKLTLIMLCLMSLVIGSSFMFSKLIAKEARNELKTYWKAGQIAQEVFSSLRTVLSLNGSKFERKRYERELYTTHWSSIRQGAIFGVFTGWLSLISYLVYTVGFIFGSLLMGNNPHHTLTISDILVIVSIFARCMGYFNFVGPFFQSLSEAQGAASAVFQLIDESNDTSINETDVWKENIESIHNINGDVEFDNVNFIYPSRKEAPVLHNLSLIARAGQTTALVGSSGSGKSTCISMLLRYYEPSSGRITIEGRPITDYNVQQLRQNIGIVSQEPILFGTSIYENIRFGKVNATRTEIEQAAQEANAHHFIMQLPDKYETLVGERGIQLSGGEKQRIALARALVKNPTLLLLDEATSALDNVSEKLVQEALDRACKGRTTIVVAHRLTTIQNAHQIYVLDNGSVIEQGTHETLMAKEGGKYQTMVKSQRMEKIDDDKDGILSIQKATEEEEKSIFERSRSLSDSQMVDLNKQTSKSFMHRFVVLRLLSMSSPEWITILIASIACILNGGAQPLFAFLLARIINQFKYCSNSERRHHVLISSLMFLFLGIILFILRFFQYTAFAIAGSKLTQRIRSKAFACLLRQEVAYFDRPENSSGAICVRLSSDASAIKDITGSRFGAICESIALSFFGILFGCLLSWQLTLIVFCAVFIQCTVTYVDMSLRIRLNKQSRQISGRASTLAVEVIHNLRTIKQLPIEKEVLRQYSLLIHDLFISSWKRAVPHSVSYGIFWSLDTCTMAFVYWRALILVENNELTSDHIIMSRRLAESVSSAEAFFDLFDRKPAIDNASTEGQELADFRGEIKFDQVKFIYPTRSTSIVLNKFQWNIKPGQRVALVGMFELDTFLKILII</sequence>
<feature type="transmembrane region" description="Helical" evidence="9">
    <location>
        <begin position="868"/>
        <end position="892"/>
    </location>
</feature>
<comment type="similarity">
    <text evidence="2">Belongs to the ABC transporter superfamily. ABCB family. Multidrug resistance exporter (TC 3.A.1.201) subfamily.</text>
</comment>
<evidence type="ECO:0000256" key="4">
    <source>
        <dbReference type="ARBA" id="ARBA00022692"/>
    </source>
</evidence>
<organism evidence="12 13">
    <name type="scientific">Rotaria sordida</name>
    <dbReference type="NCBI Taxonomy" id="392033"/>
    <lineage>
        <taxon>Eukaryota</taxon>
        <taxon>Metazoa</taxon>
        <taxon>Spiralia</taxon>
        <taxon>Gnathifera</taxon>
        <taxon>Rotifera</taxon>
        <taxon>Eurotatoria</taxon>
        <taxon>Bdelloidea</taxon>
        <taxon>Philodinida</taxon>
        <taxon>Philodinidae</taxon>
        <taxon>Rotaria</taxon>
    </lineage>
</organism>
<feature type="transmembrane region" description="Helical" evidence="9">
    <location>
        <begin position="791"/>
        <end position="812"/>
    </location>
</feature>
<name>A0A815BE06_9BILA</name>
<dbReference type="InterPro" id="IPR039421">
    <property type="entry name" value="Type_1_exporter"/>
</dbReference>
<dbReference type="CDD" id="cd18578">
    <property type="entry name" value="ABC_6TM_Pgp_ABCB1_D2_like"/>
    <property type="match status" value="1"/>
</dbReference>
<evidence type="ECO:0000256" key="1">
    <source>
        <dbReference type="ARBA" id="ARBA00004141"/>
    </source>
</evidence>
<dbReference type="SMART" id="SM00382">
    <property type="entry name" value="AAA"/>
    <property type="match status" value="1"/>
</dbReference>
<dbReference type="PROSITE" id="PS50929">
    <property type="entry name" value="ABC_TM1F"/>
    <property type="match status" value="2"/>
</dbReference>
<dbReference type="PROSITE" id="PS00211">
    <property type="entry name" value="ABC_TRANSPORTER_1"/>
    <property type="match status" value="1"/>
</dbReference>
<dbReference type="Pfam" id="PF00005">
    <property type="entry name" value="ABC_tran"/>
    <property type="match status" value="1"/>
</dbReference>
<dbReference type="GO" id="GO:0015421">
    <property type="term" value="F:ABC-type oligopeptide transporter activity"/>
    <property type="evidence" value="ECO:0007669"/>
    <property type="project" value="TreeGrafter"/>
</dbReference>
<dbReference type="GO" id="GO:0005524">
    <property type="term" value="F:ATP binding"/>
    <property type="evidence" value="ECO:0007669"/>
    <property type="project" value="UniProtKB-KW"/>
</dbReference>
<dbReference type="InterPro" id="IPR036640">
    <property type="entry name" value="ABC1_TM_sf"/>
</dbReference>
<dbReference type="EMBL" id="CAJNOU010001909">
    <property type="protein sequence ID" value="CAF1268131.1"/>
    <property type="molecule type" value="Genomic_DNA"/>
</dbReference>
<dbReference type="PANTHER" id="PTHR43394:SF27">
    <property type="entry name" value="ATP-DEPENDENT TRANSLOCASE ABCB1-LIKE"/>
    <property type="match status" value="1"/>
</dbReference>
<comment type="subcellular location">
    <subcellularLocation>
        <location evidence="1">Membrane</location>
        <topology evidence="1">Multi-pass membrane protein</topology>
    </subcellularLocation>
</comment>
<dbReference type="Proteomes" id="UP000663889">
    <property type="component" value="Unassembled WGS sequence"/>
</dbReference>
<proteinExistence type="inferred from homology"/>
<dbReference type="Pfam" id="PF00664">
    <property type="entry name" value="ABC_membrane"/>
    <property type="match status" value="2"/>
</dbReference>
<evidence type="ECO:0000256" key="8">
    <source>
        <dbReference type="ARBA" id="ARBA00023136"/>
    </source>
</evidence>
<keyword evidence="8 9" id="KW-0472">Membrane</keyword>
<evidence type="ECO:0000256" key="3">
    <source>
        <dbReference type="ARBA" id="ARBA00022448"/>
    </source>
</evidence>
<keyword evidence="3" id="KW-0813">Transport</keyword>
<dbReference type="InterPro" id="IPR027417">
    <property type="entry name" value="P-loop_NTPase"/>
</dbReference>
<evidence type="ECO:0000256" key="2">
    <source>
        <dbReference type="ARBA" id="ARBA00007577"/>
    </source>
</evidence>
<dbReference type="PROSITE" id="PS50893">
    <property type="entry name" value="ABC_TRANSPORTER_2"/>
    <property type="match status" value="1"/>
</dbReference>
<feature type="transmembrane region" description="Helical" evidence="9">
    <location>
        <begin position="690"/>
        <end position="713"/>
    </location>
</feature>
<reference evidence="12" key="1">
    <citation type="submission" date="2021-02" db="EMBL/GenBank/DDBJ databases">
        <authorList>
            <person name="Nowell W R."/>
        </authorList>
    </citation>
    <scope>NUCLEOTIDE SEQUENCE</scope>
</reference>
<feature type="transmembrane region" description="Helical" evidence="9">
    <location>
        <begin position="1429"/>
        <end position="1448"/>
    </location>
</feature>
<feature type="domain" description="ABC transmembrane type-1" evidence="11">
    <location>
        <begin position="1283"/>
        <end position="1540"/>
    </location>
</feature>
<dbReference type="InterPro" id="IPR011527">
    <property type="entry name" value="ABC1_TM_dom"/>
</dbReference>
<feature type="transmembrane region" description="Helical" evidence="9">
    <location>
        <begin position="1327"/>
        <end position="1351"/>
    </location>
</feature>
<dbReference type="InterPro" id="IPR017871">
    <property type="entry name" value="ABC_transporter-like_CS"/>
</dbReference>
<dbReference type="Gene3D" id="1.20.1560.10">
    <property type="entry name" value="ABC transporter type 1, transmembrane domain"/>
    <property type="match status" value="2"/>
</dbReference>
<dbReference type="InterPro" id="IPR003439">
    <property type="entry name" value="ABC_transporter-like_ATP-bd"/>
</dbReference>
<dbReference type="CDD" id="cd18577">
    <property type="entry name" value="ABC_6TM_Pgp_ABCB1_D1_like"/>
    <property type="match status" value="1"/>
</dbReference>
<evidence type="ECO:0000259" key="10">
    <source>
        <dbReference type="PROSITE" id="PS50893"/>
    </source>
</evidence>
<feature type="transmembrane region" description="Helical" evidence="9">
    <location>
        <begin position="1279"/>
        <end position="1307"/>
    </location>
</feature>
<keyword evidence="5" id="KW-0547">Nucleotide-binding</keyword>
<keyword evidence="6" id="KW-0067">ATP-binding</keyword>
<dbReference type="GO" id="GO:0090374">
    <property type="term" value="P:oligopeptide export from mitochondrion"/>
    <property type="evidence" value="ECO:0007669"/>
    <property type="project" value="TreeGrafter"/>
</dbReference>
<evidence type="ECO:0000259" key="11">
    <source>
        <dbReference type="PROSITE" id="PS50929"/>
    </source>
</evidence>
<keyword evidence="7 9" id="KW-1133">Transmembrane helix</keyword>
<dbReference type="FunFam" id="3.40.50.300:FF:000205">
    <property type="entry name" value="ABC transporter B family member 4"/>
    <property type="match status" value="1"/>
</dbReference>
<evidence type="ECO:0000313" key="12">
    <source>
        <dbReference type="EMBL" id="CAF1268131.1"/>
    </source>
</evidence>
<feature type="domain" description="ABC transmembrane type-1" evidence="11">
    <location>
        <begin position="692"/>
        <end position="935"/>
    </location>
</feature>
<dbReference type="SUPFAM" id="SSF90123">
    <property type="entry name" value="ABC transporter transmembrane region"/>
    <property type="match status" value="2"/>
</dbReference>
<gene>
    <name evidence="12" type="ORF">SEV965_LOCUS24602</name>
</gene>
<evidence type="ECO:0000256" key="6">
    <source>
        <dbReference type="ARBA" id="ARBA00022840"/>
    </source>
</evidence>
<feature type="transmembrane region" description="Helical" evidence="9">
    <location>
        <begin position="765"/>
        <end position="785"/>
    </location>
</feature>
<dbReference type="Gene3D" id="3.40.50.300">
    <property type="entry name" value="P-loop containing nucleotide triphosphate hydrolases"/>
    <property type="match status" value="2"/>
</dbReference>
<keyword evidence="4 9" id="KW-0812">Transmembrane</keyword>
<evidence type="ECO:0000313" key="13">
    <source>
        <dbReference type="Proteomes" id="UP000663889"/>
    </source>
</evidence>
<comment type="caution">
    <text evidence="12">The sequence shown here is derived from an EMBL/GenBank/DDBJ whole genome shotgun (WGS) entry which is preliminary data.</text>
</comment>
<dbReference type="SUPFAM" id="SSF52540">
    <property type="entry name" value="P-loop containing nucleoside triphosphate hydrolases"/>
    <property type="match status" value="1"/>
</dbReference>
<accession>A0A815BE06</accession>
<dbReference type="GO" id="GO:0016887">
    <property type="term" value="F:ATP hydrolysis activity"/>
    <property type="evidence" value="ECO:0007669"/>
    <property type="project" value="InterPro"/>
</dbReference>
<dbReference type="InterPro" id="IPR003593">
    <property type="entry name" value="AAA+_ATPase"/>
</dbReference>
<feature type="domain" description="ABC transporter" evidence="10">
    <location>
        <begin position="975"/>
        <end position="1211"/>
    </location>
</feature>
<dbReference type="CDD" id="cd03249">
    <property type="entry name" value="ABC_MTABC3_MDL1_MDL2"/>
    <property type="match status" value="1"/>
</dbReference>
<evidence type="ECO:0000256" key="9">
    <source>
        <dbReference type="SAM" id="Phobius"/>
    </source>
</evidence>
<dbReference type="GO" id="GO:0005743">
    <property type="term" value="C:mitochondrial inner membrane"/>
    <property type="evidence" value="ECO:0007669"/>
    <property type="project" value="TreeGrafter"/>
</dbReference>